<comment type="caution">
    <text evidence="2">The sequence shown here is derived from an EMBL/GenBank/DDBJ whole genome shotgun (WGS) entry which is preliminary data.</text>
</comment>
<proteinExistence type="predicted"/>
<gene>
    <name evidence="2" type="ORF">ENU96_06525</name>
</gene>
<dbReference type="Gene3D" id="2.60.450.10">
    <property type="entry name" value="Lipopolysaccharide (LPS) transport protein A like domain"/>
    <property type="match status" value="1"/>
</dbReference>
<evidence type="ECO:0000313" key="2">
    <source>
        <dbReference type="EMBL" id="HGI75311.1"/>
    </source>
</evidence>
<dbReference type="Pfam" id="PF03968">
    <property type="entry name" value="LptD_N"/>
    <property type="match status" value="1"/>
</dbReference>
<reference evidence="2" key="1">
    <citation type="journal article" date="2020" name="mSystems">
        <title>Genome- and Community-Level Interaction Insights into Carbon Utilization and Element Cycling Functions of Hydrothermarchaeota in Hydrothermal Sediment.</title>
        <authorList>
            <person name="Zhou Z."/>
            <person name="Liu Y."/>
            <person name="Xu W."/>
            <person name="Pan J."/>
            <person name="Luo Z.H."/>
            <person name="Li M."/>
        </authorList>
    </citation>
    <scope>NUCLEOTIDE SEQUENCE [LARGE SCALE GENOMIC DNA]</scope>
    <source>
        <strain evidence="2">SpSt-716</strain>
    </source>
</reference>
<feature type="domain" description="Organic solvent tolerance-like N-terminal" evidence="1">
    <location>
        <begin position="163"/>
        <end position="214"/>
    </location>
</feature>
<dbReference type="AlphaFoldDB" id="A0A7V3YME6"/>
<dbReference type="InterPro" id="IPR005653">
    <property type="entry name" value="OstA-like_N"/>
</dbReference>
<name>A0A7V3YME6_9BACT</name>
<sequence length="235" mass="26386">MSRWLLILGCFALALFVPVWRLCGEEENVLLVRTQEAEYDEKTGKIVAHKATLSWKNLEVFCPTLEVDVKAQEVRSSGDITALLDGLTVRIGSLSYSRKANALHVLDLSGTGKDMSFGAREGLFDFLQGVAVFTGNPALTFRGFRVVFSRAEYRFVERAWQGQDAVVQREGWRGSAKRARYTEGTSFLILEGEAELEREGNRLRGERITVNLDTLQVRVEGNVEIFLVPPKEETP</sequence>
<dbReference type="EMBL" id="DTEN01000255">
    <property type="protein sequence ID" value="HGI75311.1"/>
    <property type="molecule type" value="Genomic_DNA"/>
</dbReference>
<protein>
    <recommendedName>
        <fullName evidence="1">Organic solvent tolerance-like N-terminal domain-containing protein</fullName>
    </recommendedName>
</protein>
<evidence type="ECO:0000259" key="1">
    <source>
        <dbReference type="Pfam" id="PF03968"/>
    </source>
</evidence>
<accession>A0A7V3YME6</accession>
<organism evidence="2">
    <name type="scientific">Candidatus Caldatribacterium californiense</name>
    <dbReference type="NCBI Taxonomy" id="1454726"/>
    <lineage>
        <taxon>Bacteria</taxon>
        <taxon>Pseudomonadati</taxon>
        <taxon>Atribacterota</taxon>
        <taxon>Atribacteria</taxon>
        <taxon>Atribacterales</taxon>
        <taxon>Candidatus Caldatribacteriaceae</taxon>
        <taxon>Candidatus Caldatribacterium</taxon>
    </lineage>
</organism>